<dbReference type="InterPro" id="IPR020472">
    <property type="entry name" value="WD40_PAC1"/>
</dbReference>
<dbReference type="HOGENOM" id="CLU_000288_103_0_1"/>
<feature type="repeat" description="WD" evidence="4">
    <location>
        <begin position="374"/>
        <end position="417"/>
    </location>
</feature>
<dbReference type="PROSITE" id="PS50082">
    <property type="entry name" value="WD_REPEATS_2"/>
    <property type="match status" value="3"/>
</dbReference>
<evidence type="ECO:0000313" key="8">
    <source>
        <dbReference type="Proteomes" id="UP000029964"/>
    </source>
</evidence>
<evidence type="ECO:0000256" key="2">
    <source>
        <dbReference type="ARBA" id="ARBA00022574"/>
    </source>
</evidence>
<dbReference type="Pfam" id="PF00400">
    <property type="entry name" value="WD40"/>
    <property type="match status" value="4"/>
</dbReference>
<keyword evidence="2 4" id="KW-0853">WD repeat</keyword>
<feature type="domain" description="F-box" evidence="6">
    <location>
        <begin position="93"/>
        <end position="139"/>
    </location>
</feature>
<comment type="caution">
    <text evidence="7">The sequence shown here is derived from an EMBL/GenBank/DDBJ whole genome shotgun (WGS) entry which is preliminary data.</text>
</comment>
<feature type="compositionally biased region" description="Low complexity" evidence="5">
    <location>
        <begin position="197"/>
        <end position="221"/>
    </location>
</feature>
<evidence type="ECO:0000256" key="5">
    <source>
        <dbReference type="SAM" id="MobiDB-lite"/>
    </source>
</evidence>
<evidence type="ECO:0000256" key="1">
    <source>
        <dbReference type="ARBA" id="ARBA00007968"/>
    </source>
</evidence>
<feature type="repeat" description="WD" evidence="4">
    <location>
        <begin position="497"/>
        <end position="527"/>
    </location>
</feature>
<gene>
    <name evidence="7" type="ORF">ACRE_085250</name>
</gene>
<accession>A0A086SUJ5</accession>
<dbReference type="SUPFAM" id="SSF81383">
    <property type="entry name" value="F-box domain"/>
    <property type="match status" value="1"/>
</dbReference>
<feature type="region of interest" description="Disordered" evidence="5">
    <location>
        <begin position="819"/>
        <end position="904"/>
    </location>
</feature>
<dbReference type="SMART" id="SM00320">
    <property type="entry name" value="WD40"/>
    <property type="match status" value="6"/>
</dbReference>
<dbReference type="CDD" id="cd00200">
    <property type="entry name" value="WD40"/>
    <property type="match status" value="1"/>
</dbReference>
<dbReference type="PROSITE" id="PS50181">
    <property type="entry name" value="FBOX"/>
    <property type="match status" value="1"/>
</dbReference>
<proteinExistence type="inferred from homology"/>
<dbReference type="PROSITE" id="PS50294">
    <property type="entry name" value="WD_REPEATS_REGION"/>
    <property type="match status" value="3"/>
</dbReference>
<dbReference type="PANTHER" id="PTHR14604:SF4">
    <property type="entry name" value="F-BOX DOMAIN-CONTAINING PROTEIN"/>
    <property type="match status" value="1"/>
</dbReference>
<dbReference type="PROSITE" id="PS00678">
    <property type="entry name" value="WD_REPEATS_1"/>
    <property type="match status" value="1"/>
</dbReference>
<feature type="region of interest" description="Disordered" evidence="5">
    <location>
        <begin position="197"/>
        <end position="278"/>
    </location>
</feature>
<dbReference type="InterPro" id="IPR036047">
    <property type="entry name" value="F-box-like_dom_sf"/>
</dbReference>
<dbReference type="PRINTS" id="PR00320">
    <property type="entry name" value="GPROTEINBRPT"/>
</dbReference>
<dbReference type="InterPro" id="IPR015943">
    <property type="entry name" value="WD40/YVTN_repeat-like_dom_sf"/>
</dbReference>
<feature type="repeat" description="WD" evidence="4">
    <location>
        <begin position="333"/>
        <end position="372"/>
    </location>
</feature>
<dbReference type="STRING" id="857340.A0A086SUJ5"/>
<dbReference type="InterPro" id="IPR001810">
    <property type="entry name" value="F-box_dom"/>
</dbReference>
<organism evidence="7 8">
    <name type="scientific">Hapsidospora chrysogenum (strain ATCC 11550 / CBS 779.69 / DSM 880 / IAM 14645 / JCM 23072 / IMI 49137)</name>
    <name type="common">Acremonium chrysogenum</name>
    <dbReference type="NCBI Taxonomy" id="857340"/>
    <lineage>
        <taxon>Eukaryota</taxon>
        <taxon>Fungi</taxon>
        <taxon>Dikarya</taxon>
        <taxon>Ascomycota</taxon>
        <taxon>Pezizomycotina</taxon>
        <taxon>Sordariomycetes</taxon>
        <taxon>Hypocreomycetidae</taxon>
        <taxon>Hypocreales</taxon>
        <taxon>Bionectriaceae</taxon>
        <taxon>Hapsidospora</taxon>
    </lineage>
</organism>
<dbReference type="PANTHER" id="PTHR14604">
    <property type="entry name" value="WD40 REPEAT PF20"/>
    <property type="match status" value="1"/>
</dbReference>
<feature type="region of interest" description="Disordered" evidence="5">
    <location>
        <begin position="623"/>
        <end position="655"/>
    </location>
</feature>
<sequence>MSKWDRLTMDAFSPPHPPDEGYSEDPLNPTMQHGLSAALANLRSPSDLPAWISANAAHLPLALKKRLAMVILSELPTSAVSDIVWALSPRLYRDFIRYLPPEICLKILACLDPVSLVNVIRTCRTWCDLALDSALWERLYHMEGWKAVRTEIESCEAIVNVGLNDSIGYLHRIQSSEGHTSKIRALVSDDDDDVDVSMPGLGRLGSRGVSSGPSMFGPSPSALSNQPALTSSGEMDLDRSSSQTGTSGSLSSSSESREKGRYKYTTPESSLPPILPPQDPKALRRSTLWMWDASQSRYRINWKYLYNMRRRLESNWELAKYVTFQFPHPNHPEEGHRECVYSLQFDANHLVSGSRDKTMRIWNIHTRRLARPPLLGHRGSVLCLQFDADPQEDLLISGSSDSNVIIWRFSTGEILHRIVRAHHESVLNVRFDKRILVTSSKDRIVRIFNRRPLHPDDSSGNNDMIYPVGRIVRSYGYEPQLSRQLPVKPPYTMIGRLDGHSAAVNAIQVRGDAVVSVSGDRHIKVWNWADQVCTLTIPAHDKGIACVEFDGRRIVSGSSDNEVCIFDAATGLKVATLRGHNHLVRTVQAGFCDLPYSQAEDEAEARRVDAEYFKAVEEGLVDPNDRNRRANAGSSRPADVQAYGAKLPPGGGGGRTYGRIVSGSYDQTIIIWRRDKEGVWKPAHHLRQEEAAARAQQREASLPAPDNPIAALAQVAPQPSVGPSAQQPGPSAGGPSSAAPVPGAQNAQPLSPSVSRALIDQVVPAGAAALQQALANYPDIVNHHSYLQVTIEREPSAIVRAQLRQVVSDALLSIQNAQTAGQRSEGTAVLSNQATAGSAGAAEPLETPPAATPQPPPAEAAVAIPSAAAQAPAQGQPNASAPPPHHGGGGHAHPGVAQGHIPAPENTPARVFKLQFDARKIICCCQSPIISGWDFCNGDPELEEASRFFATVD</sequence>
<feature type="region of interest" description="Disordered" evidence="5">
    <location>
        <begin position="717"/>
        <end position="752"/>
    </location>
</feature>
<dbReference type="InterPro" id="IPR050995">
    <property type="entry name" value="WD-F-box_domain-protein"/>
</dbReference>
<evidence type="ECO:0000259" key="6">
    <source>
        <dbReference type="PROSITE" id="PS50181"/>
    </source>
</evidence>
<dbReference type="InterPro" id="IPR001680">
    <property type="entry name" value="WD40_rpt"/>
</dbReference>
<evidence type="ECO:0000256" key="3">
    <source>
        <dbReference type="ARBA" id="ARBA00022737"/>
    </source>
</evidence>
<feature type="compositionally biased region" description="Pro residues" evidence="5">
    <location>
        <begin position="846"/>
        <end position="858"/>
    </location>
</feature>
<dbReference type="Gene3D" id="1.20.1280.50">
    <property type="match status" value="1"/>
</dbReference>
<evidence type="ECO:0000313" key="7">
    <source>
        <dbReference type="EMBL" id="KFH40777.1"/>
    </source>
</evidence>
<keyword evidence="3" id="KW-0677">Repeat</keyword>
<dbReference type="EMBL" id="JPKY01000169">
    <property type="protein sequence ID" value="KFH40777.1"/>
    <property type="molecule type" value="Genomic_DNA"/>
</dbReference>
<dbReference type="Gene3D" id="2.130.10.10">
    <property type="entry name" value="YVTN repeat-like/Quinoprotein amine dehydrogenase"/>
    <property type="match status" value="2"/>
</dbReference>
<dbReference type="AlphaFoldDB" id="A0A086SUJ5"/>
<dbReference type="OrthoDB" id="19711at2759"/>
<feature type="compositionally biased region" description="Low complexity" evidence="5">
    <location>
        <begin position="722"/>
        <end position="745"/>
    </location>
</feature>
<protein>
    <submittedName>
        <fullName evidence="7">F-box/WD repeat-containing protein 1A-like protein</fullName>
    </submittedName>
</protein>
<name>A0A086SUJ5_HAPC1</name>
<dbReference type="SMART" id="SM00256">
    <property type="entry name" value="FBOX"/>
    <property type="match status" value="1"/>
</dbReference>
<keyword evidence="8" id="KW-1185">Reference proteome</keyword>
<dbReference type="InterPro" id="IPR019775">
    <property type="entry name" value="WD40_repeat_CS"/>
</dbReference>
<comment type="similarity">
    <text evidence="1">Belongs to the WD repeat MET30/SCONB/SCON-2 family.</text>
</comment>
<feature type="compositionally biased region" description="Low complexity" evidence="5">
    <location>
        <begin position="859"/>
        <end position="879"/>
    </location>
</feature>
<dbReference type="SUPFAM" id="SSF50978">
    <property type="entry name" value="WD40 repeat-like"/>
    <property type="match status" value="1"/>
</dbReference>
<dbReference type="Proteomes" id="UP000029964">
    <property type="component" value="Unassembled WGS sequence"/>
</dbReference>
<feature type="compositionally biased region" description="Polar residues" evidence="5">
    <location>
        <begin position="222"/>
        <end position="233"/>
    </location>
</feature>
<dbReference type="InterPro" id="IPR036322">
    <property type="entry name" value="WD40_repeat_dom_sf"/>
</dbReference>
<reference evidence="8" key="1">
    <citation type="journal article" date="2014" name="Genome Announc.">
        <title>Genome sequence and annotation of Acremonium chrysogenum, producer of the beta-lactam antibiotic cephalosporin C.</title>
        <authorList>
            <person name="Terfehr D."/>
            <person name="Dahlmann T.A."/>
            <person name="Specht T."/>
            <person name="Zadra I."/>
            <person name="Kuernsteiner H."/>
            <person name="Kueck U."/>
        </authorList>
    </citation>
    <scope>NUCLEOTIDE SEQUENCE [LARGE SCALE GENOMIC DNA]</scope>
    <source>
        <strain evidence="8">ATCC 11550 / CBS 779.69 / DSM 880 / IAM 14645 / JCM 23072 / IMI 49137</strain>
    </source>
</reference>
<feature type="compositionally biased region" description="Polar residues" evidence="5">
    <location>
        <begin position="819"/>
        <end position="836"/>
    </location>
</feature>
<evidence type="ECO:0000256" key="4">
    <source>
        <dbReference type="PROSITE-ProRule" id="PRU00221"/>
    </source>
</evidence>
<dbReference type="Pfam" id="PF12937">
    <property type="entry name" value="F-box-like"/>
    <property type="match status" value="1"/>
</dbReference>
<feature type="compositionally biased region" description="Low complexity" evidence="5">
    <location>
        <begin position="240"/>
        <end position="254"/>
    </location>
</feature>
<feature type="region of interest" description="Disordered" evidence="5">
    <location>
        <begin position="1"/>
        <end position="27"/>
    </location>
</feature>